<name>A0ABQ8FXG0_9PEZI</name>
<feature type="region of interest" description="Disordered" evidence="1">
    <location>
        <begin position="25"/>
        <end position="68"/>
    </location>
</feature>
<proteinExistence type="predicted"/>
<feature type="region of interest" description="Disordered" evidence="1">
    <location>
        <begin position="92"/>
        <end position="152"/>
    </location>
</feature>
<dbReference type="EMBL" id="JAGTJR010000051">
    <property type="protein sequence ID" value="KAH7028273.1"/>
    <property type="molecule type" value="Genomic_DNA"/>
</dbReference>
<sequence length="238" mass="25193">MFSTTSGYAKIGSCKTICYPPFSHDPGSHPNDCGSRARPAELSPDRPAQSGFSESYMSSWEEPQEVSSMQISMPGGAFPWSAGNNFVAPFMQNSEMHPEPSPPSPDPVPRKKRWSVSSSISNSVASSTSGGSDRAKPATSTGRGMRKHSKPCKVFWSSPQNSPVSTTMELGVIESSTRTPHAQVEKKYREGMKAPAAECYEGVAKENSKLSREVRLTVAAAAAASNGGAGCSYFGGAG</sequence>
<comment type="caution">
    <text evidence="2">The sequence shown here is derived from an EMBL/GenBank/DDBJ whole genome shotgun (WGS) entry which is preliminary data.</text>
</comment>
<evidence type="ECO:0000313" key="3">
    <source>
        <dbReference type="Proteomes" id="UP000774617"/>
    </source>
</evidence>
<keyword evidence="3" id="KW-1185">Reference proteome</keyword>
<dbReference type="Proteomes" id="UP000774617">
    <property type="component" value="Unassembled WGS sequence"/>
</dbReference>
<feature type="compositionally biased region" description="Low complexity" evidence="1">
    <location>
        <begin position="115"/>
        <end position="132"/>
    </location>
</feature>
<organism evidence="2 3">
    <name type="scientific">Macrophomina phaseolina</name>
    <dbReference type="NCBI Taxonomy" id="35725"/>
    <lineage>
        <taxon>Eukaryota</taxon>
        <taxon>Fungi</taxon>
        <taxon>Dikarya</taxon>
        <taxon>Ascomycota</taxon>
        <taxon>Pezizomycotina</taxon>
        <taxon>Dothideomycetes</taxon>
        <taxon>Dothideomycetes incertae sedis</taxon>
        <taxon>Botryosphaeriales</taxon>
        <taxon>Botryosphaeriaceae</taxon>
        <taxon>Macrophomina</taxon>
    </lineage>
</organism>
<evidence type="ECO:0000313" key="2">
    <source>
        <dbReference type="EMBL" id="KAH7028273.1"/>
    </source>
</evidence>
<reference evidence="2 3" key="1">
    <citation type="journal article" date="2021" name="Nat. Commun.">
        <title>Genetic determinants of endophytism in the Arabidopsis root mycobiome.</title>
        <authorList>
            <person name="Mesny F."/>
            <person name="Miyauchi S."/>
            <person name="Thiergart T."/>
            <person name="Pickel B."/>
            <person name="Atanasova L."/>
            <person name="Karlsson M."/>
            <person name="Huettel B."/>
            <person name="Barry K.W."/>
            <person name="Haridas S."/>
            <person name="Chen C."/>
            <person name="Bauer D."/>
            <person name="Andreopoulos W."/>
            <person name="Pangilinan J."/>
            <person name="LaButti K."/>
            <person name="Riley R."/>
            <person name="Lipzen A."/>
            <person name="Clum A."/>
            <person name="Drula E."/>
            <person name="Henrissat B."/>
            <person name="Kohler A."/>
            <person name="Grigoriev I.V."/>
            <person name="Martin F.M."/>
            <person name="Hacquard S."/>
        </authorList>
    </citation>
    <scope>NUCLEOTIDE SEQUENCE [LARGE SCALE GENOMIC DNA]</scope>
    <source>
        <strain evidence="2 3">MPI-SDFR-AT-0080</strain>
    </source>
</reference>
<gene>
    <name evidence="2" type="ORF">B0J12DRAFT_770890</name>
</gene>
<evidence type="ECO:0000256" key="1">
    <source>
        <dbReference type="SAM" id="MobiDB-lite"/>
    </source>
</evidence>
<protein>
    <submittedName>
        <fullName evidence="2">Uncharacterized protein</fullName>
    </submittedName>
</protein>
<accession>A0ABQ8FXG0</accession>